<dbReference type="OrthoDB" id="370541at2"/>
<feature type="domain" description="LysM" evidence="2">
    <location>
        <begin position="27"/>
        <end position="85"/>
    </location>
</feature>
<protein>
    <recommendedName>
        <fullName evidence="2">LysM domain-containing protein</fullName>
    </recommendedName>
</protein>
<feature type="signal peptide" evidence="1">
    <location>
        <begin position="1"/>
        <end position="19"/>
    </location>
</feature>
<dbReference type="Proteomes" id="UP000464657">
    <property type="component" value="Chromosome"/>
</dbReference>
<keyword evidence="4" id="KW-1185">Reference proteome</keyword>
<dbReference type="EMBL" id="CP019288">
    <property type="protein sequence ID" value="QHI39094.1"/>
    <property type="molecule type" value="Genomic_DNA"/>
</dbReference>
<evidence type="ECO:0000313" key="4">
    <source>
        <dbReference type="Proteomes" id="UP000464657"/>
    </source>
</evidence>
<dbReference type="PROSITE" id="PS51782">
    <property type="entry name" value="LYSM"/>
    <property type="match status" value="1"/>
</dbReference>
<evidence type="ECO:0000313" key="3">
    <source>
        <dbReference type="EMBL" id="QHI39094.1"/>
    </source>
</evidence>
<evidence type="ECO:0000259" key="2">
    <source>
        <dbReference type="PROSITE" id="PS51782"/>
    </source>
</evidence>
<dbReference type="AlphaFoldDB" id="A0A7L4ZUS6"/>
<sequence>MNQFSKLILVFILQLSVYAGISQEANNAYIVQNGDWLSKISQKAYGNPHLYYRIIESTNEKQLSDNSFQKISDVRKINVGQKLWIPAYKASDKKKGDVLVAIPVTDCEIRIWYNYQIVAISELNKSWIQQKTDLKTRALQAYELRHNARMNARFMMADKVKVKEFQDRDVLKYGNPHGPTFAQLLKKCTDKGTATDACYQDIIVSSSRVSVVYNDKCKE</sequence>
<dbReference type="InterPro" id="IPR036779">
    <property type="entry name" value="LysM_dom_sf"/>
</dbReference>
<name>A0A7L4ZUS6_9FLAO</name>
<dbReference type="Pfam" id="PF01476">
    <property type="entry name" value="LysM"/>
    <property type="match status" value="1"/>
</dbReference>
<dbReference type="InterPro" id="IPR018392">
    <property type="entry name" value="LysM"/>
</dbReference>
<feature type="chain" id="PRO_5029907824" description="LysM domain-containing protein" evidence="1">
    <location>
        <begin position="20"/>
        <end position="219"/>
    </location>
</feature>
<organism evidence="3 4">
    <name type="scientific">Kordia antarctica</name>
    <dbReference type="NCBI Taxonomy" id="1218801"/>
    <lineage>
        <taxon>Bacteria</taxon>
        <taxon>Pseudomonadati</taxon>
        <taxon>Bacteroidota</taxon>
        <taxon>Flavobacteriia</taxon>
        <taxon>Flavobacteriales</taxon>
        <taxon>Flavobacteriaceae</taxon>
        <taxon>Kordia</taxon>
    </lineage>
</organism>
<keyword evidence="1" id="KW-0732">Signal</keyword>
<dbReference type="SMART" id="SM00257">
    <property type="entry name" value="LysM"/>
    <property type="match status" value="1"/>
</dbReference>
<accession>A0A7L4ZUS6</accession>
<gene>
    <name evidence="3" type="ORF">IMCC3317_44950</name>
</gene>
<dbReference type="KEGG" id="kan:IMCC3317_44950"/>
<evidence type="ECO:0000256" key="1">
    <source>
        <dbReference type="SAM" id="SignalP"/>
    </source>
</evidence>
<proteinExistence type="predicted"/>
<dbReference type="Gene3D" id="3.10.350.10">
    <property type="entry name" value="LysM domain"/>
    <property type="match status" value="1"/>
</dbReference>
<dbReference type="RefSeq" id="WP_160131600.1">
    <property type="nucleotide sequence ID" value="NZ_CP019288.1"/>
</dbReference>
<reference evidence="3 4" key="1">
    <citation type="journal article" date="2013" name="Int. J. Syst. Evol. Microbiol.">
        <title>Kordia antarctica sp. nov., isolated from Antarctic seawater.</title>
        <authorList>
            <person name="Baek K."/>
            <person name="Choi A."/>
            <person name="Kang I."/>
            <person name="Lee K."/>
            <person name="Cho J.C."/>
        </authorList>
    </citation>
    <scope>NUCLEOTIDE SEQUENCE [LARGE SCALE GENOMIC DNA]</scope>
    <source>
        <strain evidence="3 4">IMCC3317</strain>
    </source>
</reference>